<evidence type="ECO:0000256" key="4">
    <source>
        <dbReference type="ARBA" id="ARBA00022692"/>
    </source>
</evidence>
<keyword evidence="8" id="KW-0406">Ion transport</keyword>
<dbReference type="InterPro" id="IPR014756">
    <property type="entry name" value="Ig_E-set"/>
</dbReference>
<keyword evidence="2" id="KW-0813">Transport</keyword>
<evidence type="ECO:0000256" key="7">
    <source>
        <dbReference type="ARBA" id="ARBA00022989"/>
    </source>
</evidence>
<dbReference type="Pfam" id="PF07885">
    <property type="entry name" value="Ion_trans_2"/>
    <property type="match status" value="1"/>
</dbReference>
<dbReference type="STRING" id="342108.amb1660"/>
<feature type="transmembrane region" description="Helical" evidence="11">
    <location>
        <begin position="140"/>
        <end position="160"/>
    </location>
</feature>
<sequence length="320" mass="35501">MPRVIPTPPSKARTSRSSTFVSVSGMTEGMKPPVSRPRILNPDGSSNIARLGLEKRGWLDDHYHHLLTVSWPGFFAVIAGLYLMANALFALAYLACGDVIENARPGSFTDAFFFSVQTMATIGYGKLIPIGPLANTQVTLEALCGMLGLAVAASLIYARFTRPTAGVLFSSCTVVTEFEGKPTLMMRLANLRVEQIIEADVHLVLVRSEISQEGMLFRRFHDLQLTRSHSPIFSLSWTIMHPIDHHSPLYGETAETLRHSHSELLVLFTGHHEAFAQDVHARHAYSCDEIIWGGRFVDVFTTLPDGRRALDLTKFHEIAQ</sequence>
<evidence type="ECO:0000256" key="11">
    <source>
        <dbReference type="SAM" id="Phobius"/>
    </source>
</evidence>
<evidence type="ECO:0000256" key="9">
    <source>
        <dbReference type="ARBA" id="ARBA00023136"/>
    </source>
</evidence>
<keyword evidence="6" id="KW-0630">Potassium</keyword>
<reference evidence="14 15" key="2">
    <citation type="journal article" date="2005" name="DNA Res.">
        <title>Complete genome sequence of the facultative anaerobic magnetotactic bacterium Magnetospirillum sp. strain AMB-1.</title>
        <authorList>
            <person name="Matsunaga T."/>
            <person name="Okamura Y."/>
            <person name="Fukuda Y."/>
            <person name="Wahyudi A.T."/>
            <person name="Murase Y."/>
            <person name="Takeyama H."/>
        </authorList>
    </citation>
    <scope>NUCLEOTIDE SEQUENCE [LARGE SCALE GENOMIC DNA]</scope>
    <source>
        <strain evidence="15">ATCC 700264 / AMB-1</strain>
    </source>
</reference>
<evidence type="ECO:0000256" key="10">
    <source>
        <dbReference type="ARBA" id="ARBA00023303"/>
    </source>
</evidence>
<keyword evidence="10 14" id="KW-0407">Ion channel</keyword>
<evidence type="ECO:0007829" key="16">
    <source>
        <dbReference type="PDB" id="1XL4"/>
    </source>
</evidence>
<keyword evidence="16" id="KW-0002">3D-structure</keyword>
<dbReference type="InterPro" id="IPR013518">
    <property type="entry name" value="K_chnl_inward-rec_Kir_cyto"/>
</dbReference>
<dbReference type="InterPro" id="IPR041647">
    <property type="entry name" value="IRK_C"/>
</dbReference>
<evidence type="ECO:0000313" key="14">
    <source>
        <dbReference type="EMBL" id="BAE50464.1"/>
    </source>
</evidence>
<evidence type="ECO:0000256" key="8">
    <source>
        <dbReference type="ARBA" id="ARBA00023065"/>
    </source>
</evidence>
<keyword evidence="9 11" id="KW-0472">Membrane</keyword>
<feature type="transmembrane region" description="Helical" evidence="11">
    <location>
        <begin position="74"/>
        <end position="96"/>
    </location>
</feature>
<dbReference type="Pfam" id="PF17655">
    <property type="entry name" value="IRK_C"/>
    <property type="match status" value="1"/>
</dbReference>
<dbReference type="SMR" id="Q2W6R1"/>
<dbReference type="Gene3D" id="1.10.287.70">
    <property type="match status" value="1"/>
</dbReference>
<evidence type="ECO:0000256" key="2">
    <source>
        <dbReference type="ARBA" id="ARBA00022448"/>
    </source>
</evidence>
<dbReference type="SUPFAM" id="SSF81324">
    <property type="entry name" value="Voltage-gated potassium channels"/>
    <property type="match status" value="1"/>
</dbReference>
<dbReference type="GO" id="GO:0005886">
    <property type="term" value="C:plasma membrane"/>
    <property type="evidence" value="ECO:0007669"/>
    <property type="project" value="TreeGrafter"/>
</dbReference>
<dbReference type="PANTHER" id="PTHR11767:SF102">
    <property type="entry name" value="INWARDLY RECTIFYING POTASSIUM CHANNEL 1, ISOFORM F"/>
    <property type="match status" value="1"/>
</dbReference>
<keyword evidence="5" id="KW-0851">Voltage-gated channel</keyword>
<protein>
    <submittedName>
        <fullName evidence="14">ATP-sensitive inward rectifier potassium channel 10</fullName>
    </submittedName>
</protein>
<dbReference type="PDB" id="1XL4">
    <property type="method" value="X-ray"/>
    <property type="resolution" value="2.60 A"/>
    <property type="chains" value="A/B=30-320"/>
</dbReference>
<name>Q2W6R1_PARM1</name>
<dbReference type="Gene3D" id="2.60.40.1400">
    <property type="entry name" value="G protein-activated inward rectifier potassium channel 1"/>
    <property type="match status" value="1"/>
</dbReference>
<keyword evidence="4 11" id="KW-0812">Transmembrane</keyword>
<organism evidence="14 15">
    <name type="scientific">Paramagnetospirillum magneticum (strain ATCC 700264 / AMB-1)</name>
    <name type="common">Magnetospirillum magneticum</name>
    <dbReference type="NCBI Taxonomy" id="342108"/>
    <lineage>
        <taxon>Bacteria</taxon>
        <taxon>Pseudomonadati</taxon>
        <taxon>Pseudomonadota</taxon>
        <taxon>Alphaproteobacteria</taxon>
        <taxon>Rhodospirillales</taxon>
        <taxon>Magnetospirillaceae</taxon>
        <taxon>Paramagnetospirillum</taxon>
    </lineage>
</organism>
<evidence type="ECO:0000256" key="3">
    <source>
        <dbReference type="ARBA" id="ARBA00022538"/>
    </source>
</evidence>
<dbReference type="EvolutionaryTrace" id="Q2W6R1"/>
<accession>Q2W6R1</accession>
<evidence type="ECO:0000256" key="6">
    <source>
        <dbReference type="ARBA" id="ARBA00022958"/>
    </source>
</evidence>
<keyword evidence="3" id="KW-0633">Potassium transport</keyword>
<reference evidence="16" key="1">
    <citation type="submission" date="2004-09" db="PDB data bank">
        <title>Two intermediate gating state crystal structures of the KirBac3.1 K+ channel.</title>
        <authorList>
            <person name="Gulbis J.M."/>
            <person name="Kuo A."/>
            <person name="Smith B."/>
            <person name="Doyle D.A."/>
            <person name="Edwards A."/>
            <person name="Arrowsmith C."/>
            <person name="Sundstrom M."/>
        </authorList>
    </citation>
    <scope>X-RAY CRYSTALLOGRAPHY (2.60 ANGSTROMS) OF 30-320 IN COMPLEX WITH MG(2+)</scope>
</reference>
<feature type="binding site" evidence="16">
    <location>
        <position position="121"/>
    </location>
    <ligand>
        <name>Mg(2+)</name>
        <dbReference type="ChEBI" id="CHEBI:18420"/>
    </ligand>
</feature>
<dbReference type="PDBsum" id="1XL4"/>
<keyword evidence="16" id="KW-0479">Metal-binding</keyword>
<dbReference type="FunFam" id="2.60.40.1400:FF:000009">
    <property type="entry name" value="Inward rectifier potassium channel Kirbac3.1"/>
    <property type="match status" value="1"/>
</dbReference>
<comment type="subcellular location">
    <subcellularLocation>
        <location evidence="1">Membrane</location>
        <topology evidence="1">Multi-pass membrane protein</topology>
    </subcellularLocation>
</comment>
<dbReference type="Proteomes" id="UP000007058">
    <property type="component" value="Chromosome"/>
</dbReference>
<feature type="domain" description="Potassium channel" evidence="12">
    <location>
        <begin position="88"/>
        <end position="158"/>
    </location>
</feature>
<dbReference type="PCDDB" id="Q2W6R1"/>
<keyword evidence="7 11" id="KW-1133">Transmembrane helix</keyword>
<evidence type="ECO:0000256" key="5">
    <source>
        <dbReference type="ARBA" id="ARBA00022882"/>
    </source>
</evidence>
<evidence type="ECO:0000256" key="1">
    <source>
        <dbReference type="ARBA" id="ARBA00004141"/>
    </source>
</evidence>
<dbReference type="InterPro" id="IPR016449">
    <property type="entry name" value="K_chnl_inward-rec_Kir"/>
</dbReference>
<dbReference type="HOGENOM" id="CLU_022738_2_0_5"/>
<keyword evidence="15" id="KW-1185">Reference proteome</keyword>
<dbReference type="GO" id="GO:0034765">
    <property type="term" value="P:regulation of monoatomic ion transmembrane transport"/>
    <property type="evidence" value="ECO:0007669"/>
    <property type="project" value="TreeGrafter"/>
</dbReference>
<dbReference type="SUPFAM" id="SSF81296">
    <property type="entry name" value="E set domains"/>
    <property type="match status" value="1"/>
</dbReference>
<dbReference type="PRINTS" id="PR01320">
    <property type="entry name" value="KIRCHANNEL"/>
</dbReference>
<dbReference type="AlphaFoldDB" id="Q2W6R1"/>
<gene>
    <name evidence="14" type="ordered locus">amb1660</name>
</gene>
<feature type="transmembrane region" description="Helical" evidence="11">
    <location>
        <begin position="108"/>
        <end position="128"/>
    </location>
</feature>
<proteinExistence type="evidence at protein level"/>
<dbReference type="InterPro" id="IPR013099">
    <property type="entry name" value="K_chnl_dom"/>
</dbReference>
<dbReference type="GO" id="GO:0034702">
    <property type="term" value="C:monoatomic ion channel complex"/>
    <property type="evidence" value="ECO:0007669"/>
    <property type="project" value="UniProtKB-KW"/>
</dbReference>
<dbReference type="GO" id="GO:1990573">
    <property type="term" value="P:potassium ion import across plasma membrane"/>
    <property type="evidence" value="ECO:0007669"/>
    <property type="project" value="TreeGrafter"/>
</dbReference>
<evidence type="ECO:0000259" key="13">
    <source>
        <dbReference type="Pfam" id="PF17655"/>
    </source>
</evidence>
<dbReference type="EMBL" id="AP007255">
    <property type="protein sequence ID" value="BAE50464.1"/>
    <property type="molecule type" value="Genomic_DNA"/>
</dbReference>
<evidence type="ECO:0000313" key="15">
    <source>
        <dbReference type="Proteomes" id="UP000007058"/>
    </source>
</evidence>
<feature type="domain" description="Inward rectifier potassium channel C-terminal" evidence="13">
    <location>
        <begin position="167"/>
        <end position="319"/>
    </location>
</feature>
<dbReference type="KEGG" id="mag:amb1660"/>
<evidence type="ECO:0000259" key="12">
    <source>
        <dbReference type="Pfam" id="PF07885"/>
    </source>
</evidence>
<dbReference type="PANTHER" id="PTHR11767">
    <property type="entry name" value="INWARD RECTIFIER POTASSIUM CHANNEL"/>
    <property type="match status" value="1"/>
</dbReference>
<dbReference type="GO" id="GO:0005242">
    <property type="term" value="F:inward rectifier potassium channel activity"/>
    <property type="evidence" value="ECO:0007669"/>
    <property type="project" value="InterPro"/>
</dbReference>
<dbReference type="GO" id="GO:0046872">
    <property type="term" value="F:metal ion binding"/>
    <property type="evidence" value="ECO:0007669"/>
    <property type="project" value="UniProtKB-KW"/>
</dbReference>